<evidence type="ECO:0000259" key="4">
    <source>
        <dbReference type="PROSITE" id="PS50943"/>
    </source>
</evidence>
<dbReference type="Proteomes" id="UP000297747">
    <property type="component" value="Unassembled WGS sequence"/>
</dbReference>
<dbReference type="GO" id="GO:0003700">
    <property type="term" value="F:DNA-binding transcription factor activity"/>
    <property type="evidence" value="ECO:0007669"/>
    <property type="project" value="TreeGrafter"/>
</dbReference>
<dbReference type="InterPro" id="IPR050807">
    <property type="entry name" value="TransReg_Diox_bact_type"/>
</dbReference>
<protein>
    <submittedName>
        <fullName evidence="5">XRE family transcriptional regulator</fullName>
    </submittedName>
</protein>
<dbReference type="GO" id="GO:0003677">
    <property type="term" value="F:DNA binding"/>
    <property type="evidence" value="ECO:0007669"/>
    <property type="project" value="UniProtKB-KW"/>
</dbReference>
<evidence type="ECO:0000313" key="6">
    <source>
        <dbReference type="Proteomes" id="UP000297747"/>
    </source>
</evidence>
<dbReference type="Gene3D" id="1.10.260.40">
    <property type="entry name" value="lambda repressor-like DNA-binding domains"/>
    <property type="match status" value="1"/>
</dbReference>
<evidence type="ECO:0000256" key="3">
    <source>
        <dbReference type="ARBA" id="ARBA00023163"/>
    </source>
</evidence>
<gene>
    <name evidence="5" type="ORF">E4U01_09480</name>
</gene>
<feature type="domain" description="HTH cro/C1-type" evidence="4">
    <location>
        <begin position="14"/>
        <end position="68"/>
    </location>
</feature>
<sequence length="111" mass="12832">MDKNILQQLIAKRIRLLRLSKNLSQEQLSEQAGLGINYINNIENKSLNIKIETLEKIIDALDITLYEFFSFLSYEEITHPIDKTIEALSMLPKDKQDNILKALELIIESSK</sequence>
<dbReference type="InterPro" id="IPR001387">
    <property type="entry name" value="Cro/C1-type_HTH"/>
</dbReference>
<name>A0A4Y9FMW2_STRAI</name>
<keyword evidence="3" id="KW-0804">Transcription</keyword>
<dbReference type="SUPFAM" id="SSF47413">
    <property type="entry name" value="lambda repressor-like DNA-binding domains"/>
    <property type="match status" value="1"/>
</dbReference>
<accession>A0A4Y9FMW2</accession>
<dbReference type="PROSITE" id="PS50943">
    <property type="entry name" value="HTH_CROC1"/>
    <property type="match status" value="1"/>
</dbReference>
<dbReference type="RefSeq" id="WP_135053431.1">
    <property type="nucleotide sequence ID" value="NZ_CAKOCW010000056.1"/>
</dbReference>
<evidence type="ECO:0000313" key="5">
    <source>
        <dbReference type="EMBL" id="TFU29588.1"/>
    </source>
</evidence>
<keyword evidence="2" id="KW-0238">DNA-binding</keyword>
<dbReference type="SMART" id="SM00530">
    <property type="entry name" value="HTH_XRE"/>
    <property type="match status" value="1"/>
</dbReference>
<keyword evidence="1" id="KW-0805">Transcription regulation</keyword>
<dbReference type="EMBL" id="SPQA01000050">
    <property type="protein sequence ID" value="TFU29588.1"/>
    <property type="molecule type" value="Genomic_DNA"/>
</dbReference>
<dbReference type="PANTHER" id="PTHR46797:SF23">
    <property type="entry name" value="HTH-TYPE TRANSCRIPTIONAL REGULATOR SUTR"/>
    <property type="match status" value="1"/>
</dbReference>
<dbReference type="AlphaFoldDB" id="A0A4Y9FMW2"/>
<evidence type="ECO:0000256" key="1">
    <source>
        <dbReference type="ARBA" id="ARBA00023015"/>
    </source>
</evidence>
<comment type="caution">
    <text evidence="5">The sequence shown here is derived from an EMBL/GenBank/DDBJ whole genome shotgun (WGS) entry which is preliminary data.</text>
</comment>
<proteinExistence type="predicted"/>
<dbReference type="CDD" id="cd00093">
    <property type="entry name" value="HTH_XRE"/>
    <property type="match status" value="1"/>
</dbReference>
<dbReference type="GO" id="GO:0005829">
    <property type="term" value="C:cytosol"/>
    <property type="evidence" value="ECO:0007669"/>
    <property type="project" value="TreeGrafter"/>
</dbReference>
<dbReference type="PANTHER" id="PTHR46797">
    <property type="entry name" value="HTH-TYPE TRANSCRIPTIONAL REGULATOR"/>
    <property type="match status" value="1"/>
</dbReference>
<dbReference type="InterPro" id="IPR010982">
    <property type="entry name" value="Lambda_DNA-bd_dom_sf"/>
</dbReference>
<organism evidence="5 6">
    <name type="scientific">Streptococcus acidominimus</name>
    <dbReference type="NCBI Taxonomy" id="1326"/>
    <lineage>
        <taxon>Bacteria</taxon>
        <taxon>Bacillati</taxon>
        <taxon>Bacillota</taxon>
        <taxon>Bacilli</taxon>
        <taxon>Lactobacillales</taxon>
        <taxon>Streptococcaceae</taxon>
        <taxon>Streptococcus</taxon>
    </lineage>
</organism>
<dbReference type="Pfam" id="PF01381">
    <property type="entry name" value="HTH_3"/>
    <property type="match status" value="1"/>
</dbReference>
<evidence type="ECO:0000256" key="2">
    <source>
        <dbReference type="ARBA" id="ARBA00023125"/>
    </source>
</evidence>
<reference evidence="5 6" key="1">
    <citation type="submission" date="2019-03" db="EMBL/GenBank/DDBJ databases">
        <title>Diversity of the mouse oral microbiome.</title>
        <authorList>
            <person name="Joseph S."/>
            <person name="Aduse-Opoku J."/>
            <person name="Curtis M."/>
            <person name="Wade W."/>
            <person name="Hashim A."/>
        </authorList>
    </citation>
    <scope>NUCLEOTIDE SEQUENCE [LARGE SCALE GENOMIC DNA]</scope>
    <source>
        <strain evidence="5 6">HT4</strain>
    </source>
</reference>